<dbReference type="EMBL" id="QJSP01000005">
    <property type="protein sequence ID" value="PYE17907.1"/>
    <property type="molecule type" value="Genomic_DNA"/>
</dbReference>
<evidence type="ECO:0000259" key="2">
    <source>
        <dbReference type="Pfam" id="PF00296"/>
    </source>
</evidence>
<dbReference type="GO" id="GO:0016705">
    <property type="term" value="F:oxidoreductase activity, acting on paired donors, with incorporation or reduction of molecular oxygen"/>
    <property type="evidence" value="ECO:0007669"/>
    <property type="project" value="InterPro"/>
</dbReference>
<name>A0A318S2Q9_WILLI</name>
<sequence length="322" mass="34304">MKEKTTPDLSVVYPMSVDKMANVMSMADAVRHGPFHRLWFGQSLMVDPVAAMHWLLGAGYDIPFGLGVGLIPVRTPFETALAISTLARMTDQRITYGLGVSEPLMVGALHGDPYASPTRAATEFIGAVRAVLGREPGGQLERPEYYHDPVLRLTDVATDSVEIGLGALSPKLATVAGASADALIPWMTPPYRLAQLVDKAAAAADDAGRPAPRTAVCVPIIADSKEWATDAFKACALHGSRDHYRKMFVESGITWDPDSPHRTGESLVEANLVLVAGRDLAEGVAAYAAAGADEVFLNPFGIIRRTGSVDRAMALLEGGVLK</sequence>
<dbReference type="SUPFAM" id="SSF51679">
    <property type="entry name" value="Bacterial luciferase-like"/>
    <property type="match status" value="1"/>
</dbReference>
<dbReference type="AlphaFoldDB" id="A0A318S2Q9"/>
<dbReference type="Gene3D" id="3.20.20.30">
    <property type="entry name" value="Luciferase-like domain"/>
    <property type="match status" value="1"/>
</dbReference>
<accession>A0A318S2Q9</accession>
<proteinExistence type="predicted"/>
<dbReference type="CDD" id="cd01097">
    <property type="entry name" value="Tetrahydromethanopterin_reductase"/>
    <property type="match status" value="1"/>
</dbReference>
<organism evidence="3 4">
    <name type="scientific">Williamsia limnetica</name>
    <dbReference type="NCBI Taxonomy" id="882452"/>
    <lineage>
        <taxon>Bacteria</taxon>
        <taxon>Bacillati</taxon>
        <taxon>Actinomycetota</taxon>
        <taxon>Actinomycetes</taxon>
        <taxon>Mycobacteriales</taxon>
        <taxon>Nocardiaceae</taxon>
        <taxon>Williamsia</taxon>
    </lineage>
</organism>
<protein>
    <submittedName>
        <fullName evidence="3">Alkanesulfonate monooxygenase SsuD/methylene tetrahydromethanopterin reductase-like flavin-dependent oxidoreductase (Luciferase family)</fullName>
    </submittedName>
</protein>
<dbReference type="Proteomes" id="UP000247591">
    <property type="component" value="Unassembled WGS sequence"/>
</dbReference>
<gene>
    <name evidence="3" type="ORF">DFR67_10552</name>
</gene>
<keyword evidence="3" id="KW-0503">Monooxygenase</keyword>
<evidence type="ECO:0000313" key="3">
    <source>
        <dbReference type="EMBL" id="PYE17907.1"/>
    </source>
</evidence>
<reference evidence="3 4" key="1">
    <citation type="submission" date="2018-06" db="EMBL/GenBank/DDBJ databases">
        <title>Genomic Encyclopedia of Type Strains, Phase IV (KMG-IV): sequencing the most valuable type-strain genomes for metagenomic binning, comparative biology and taxonomic classification.</title>
        <authorList>
            <person name="Goeker M."/>
        </authorList>
    </citation>
    <scope>NUCLEOTIDE SEQUENCE [LARGE SCALE GENOMIC DNA]</scope>
    <source>
        <strain evidence="3 4">DSM 45521</strain>
    </source>
</reference>
<evidence type="ECO:0000313" key="4">
    <source>
        <dbReference type="Proteomes" id="UP000247591"/>
    </source>
</evidence>
<dbReference type="InterPro" id="IPR050564">
    <property type="entry name" value="F420-G6PD/mer"/>
</dbReference>
<keyword evidence="1" id="KW-0560">Oxidoreductase</keyword>
<dbReference type="PANTHER" id="PTHR43244:SF1">
    <property type="entry name" value="5,10-METHYLENETETRAHYDROMETHANOPTERIN REDUCTASE"/>
    <property type="match status" value="1"/>
</dbReference>
<keyword evidence="4" id="KW-1185">Reference proteome</keyword>
<dbReference type="RefSeq" id="WP_110469312.1">
    <property type="nucleotide sequence ID" value="NZ_QJSP01000005.1"/>
</dbReference>
<dbReference type="GO" id="GO:0004497">
    <property type="term" value="F:monooxygenase activity"/>
    <property type="evidence" value="ECO:0007669"/>
    <property type="project" value="UniProtKB-KW"/>
</dbReference>
<dbReference type="Pfam" id="PF00296">
    <property type="entry name" value="Bac_luciferase"/>
    <property type="match status" value="1"/>
</dbReference>
<feature type="domain" description="Luciferase-like" evidence="2">
    <location>
        <begin position="20"/>
        <end position="293"/>
    </location>
</feature>
<dbReference type="PANTHER" id="PTHR43244">
    <property type="match status" value="1"/>
</dbReference>
<dbReference type="InterPro" id="IPR011251">
    <property type="entry name" value="Luciferase-like_dom"/>
</dbReference>
<evidence type="ECO:0000256" key="1">
    <source>
        <dbReference type="ARBA" id="ARBA00023002"/>
    </source>
</evidence>
<dbReference type="OrthoDB" id="3621573at2"/>
<dbReference type="InterPro" id="IPR036661">
    <property type="entry name" value="Luciferase-like_sf"/>
</dbReference>
<comment type="caution">
    <text evidence="3">The sequence shown here is derived from an EMBL/GenBank/DDBJ whole genome shotgun (WGS) entry which is preliminary data.</text>
</comment>